<protein>
    <recommendedName>
        <fullName evidence="3">EF-hand domain-containing protein</fullName>
    </recommendedName>
</protein>
<dbReference type="PANTHER" id="PTHR23048:SF0">
    <property type="entry name" value="CALMODULIN LIKE 3"/>
    <property type="match status" value="1"/>
</dbReference>
<keyword evidence="5" id="KW-1185">Reference proteome</keyword>
<dbReference type="SMART" id="SM00054">
    <property type="entry name" value="EFh"/>
    <property type="match status" value="2"/>
</dbReference>
<dbReference type="InterPro" id="IPR002048">
    <property type="entry name" value="EF_hand_dom"/>
</dbReference>
<keyword evidence="2" id="KW-0106">Calcium</keyword>
<dbReference type="PROSITE" id="PS50222">
    <property type="entry name" value="EF_HAND_2"/>
    <property type="match status" value="2"/>
</dbReference>
<keyword evidence="1" id="KW-0677">Repeat</keyword>
<evidence type="ECO:0000313" key="5">
    <source>
        <dbReference type="Proteomes" id="UP000011087"/>
    </source>
</evidence>
<dbReference type="InterPro" id="IPR018247">
    <property type="entry name" value="EF_Hand_1_Ca_BS"/>
</dbReference>
<dbReference type="PROSITE" id="PS00018">
    <property type="entry name" value="EF_HAND_1"/>
    <property type="match status" value="1"/>
</dbReference>
<dbReference type="SUPFAM" id="SSF47473">
    <property type="entry name" value="EF-hand"/>
    <property type="match status" value="1"/>
</dbReference>
<evidence type="ECO:0000313" key="4">
    <source>
        <dbReference type="EnsemblProtists" id="EKX47743"/>
    </source>
</evidence>
<dbReference type="PANTHER" id="PTHR23048">
    <property type="entry name" value="MYOSIN LIGHT CHAIN 1, 3"/>
    <property type="match status" value="1"/>
</dbReference>
<dbReference type="HOGENOM" id="CLU_061288_22_5_1"/>
<evidence type="ECO:0000259" key="3">
    <source>
        <dbReference type="PROSITE" id="PS50222"/>
    </source>
</evidence>
<organism evidence="4 5">
    <name type="scientific">Guillardia theta (strain CCMP2712)</name>
    <name type="common">Cryptophyte</name>
    <dbReference type="NCBI Taxonomy" id="905079"/>
    <lineage>
        <taxon>Eukaryota</taxon>
        <taxon>Cryptophyceae</taxon>
        <taxon>Pyrenomonadales</taxon>
        <taxon>Geminigeraceae</taxon>
        <taxon>Guillardia</taxon>
    </lineage>
</organism>
<dbReference type="Pfam" id="PF13499">
    <property type="entry name" value="EF-hand_7"/>
    <property type="match status" value="1"/>
</dbReference>
<reference evidence="4" key="3">
    <citation type="submission" date="2016-03" db="UniProtKB">
        <authorList>
            <consortium name="EnsemblProtists"/>
        </authorList>
    </citation>
    <scope>IDENTIFICATION</scope>
</reference>
<evidence type="ECO:0000256" key="2">
    <source>
        <dbReference type="ARBA" id="ARBA00022837"/>
    </source>
</evidence>
<name>A0A0C3TV05_GUITC</name>
<evidence type="ECO:0000256" key="1">
    <source>
        <dbReference type="ARBA" id="ARBA00022737"/>
    </source>
</evidence>
<feature type="domain" description="EF-hand" evidence="3">
    <location>
        <begin position="4"/>
        <end position="39"/>
    </location>
</feature>
<dbReference type="CDD" id="cd00051">
    <property type="entry name" value="EFh"/>
    <property type="match status" value="1"/>
</dbReference>
<dbReference type="InterPro" id="IPR050230">
    <property type="entry name" value="CALM/Myosin/TropC-like"/>
</dbReference>
<dbReference type="EnsemblProtists" id="EKX47743">
    <property type="protein sequence ID" value="EKX47743"/>
    <property type="gene ID" value="GUITHDRAFT_41965"/>
</dbReference>
<reference evidence="5" key="2">
    <citation type="submission" date="2012-11" db="EMBL/GenBank/DDBJ databases">
        <authorList>
            <person name="Kuo A."/>
            <person name="Curtis B.A."/>
            <person name="Tanifuji G."/>
            <person name="Burki F."/>
            <person name="Gruber A."/>
            <person name="Irimia M."/>
            <person name="Maruyama S."/>
            <person name="Arias M.C."/>
            <person name="Ball S.G."/>
            <person name="Gile G.H."/>
            <person name="Hirakawa Y."/>
            <person name="Hopkins J.F."/>
            <person name="Rensing S.A."/>
            <person name="Schmutz J."/>
            <person name="Symeonidi A."/>
            <person name="Elias M."/>
            <person name="Eveleigh R.J."/>
            <person name="Herman E.K."/>
            <person name="Klute M.J."/>
            <person name="Nakayama T."/>
            <person name="Obornik M."/>
            <person name="Reyes-Prieto A."/>
            <person name="Armbrust E.V."/>
            <person name="Aves S.J."/>
            <person name="Beiko R.G."/>
            <person name="Coutinho P."/>
            <person name="Dacks J.B."/>
            <person name="Durnford D.G."/>
            <person name="Fast N.M."/>
            <person name="Green B.R."/>
            <person name="Grisdale C."/>
            <person name="Hempe F."/>
            <person name="Henrissat B."/>
            <person name="Hoppner M.P."/>
            <person name="Ishida K.-I."/>
            <person name="Kim E."/>
            <person name="Koreny L."/>
            <person name="Kroth P.G."/>
            <person name="Liu Y."/>
            <person name="Malik S.-B."/>
            <person name="Maier U.G."/>
            <person name="McRose D."/>
            <person name="Mock T."/>
            <person name="Neilson J.A."/>
            <person name="Onodera N.T."/>
            <person name="Poole A.M."/>
            <person name="Pritham E.J."/>
            <person name="Richards T.A."/>
            <person name="Rocap G."/>
            <person name="Roy S.W."/>
            <person name="Sarai C."/>
            <person name="Schaack S."/>
            <person name="Shirato S."/>
            <person name="Slamovits C.H."/>
            <person name="Spencer D.F."/>
            <person name="Suzuki S."/>
            <person name="Worden A.Z."/>
            <person name="Zauner S."/>
            <person name="Barry K."/>
            <person name="Bell C."/>
            <person name="Bharti A.K."/>
            <person name="Crow J.A."/>
            <person name="Grimwood J."/>
            <person name="Kramer R."/>
            <person name="Lindquist E."/>
            <person name="Lucas S."/>
            <person name="Salamov A."/>
            <person name="McFadden G.I."/>
            <person name="Lane C.E."/>
            <person name="Keeling P.J."/>
            <person name="Gray M.W."/>
            <person name="Grigoriev I.V."/>
            <person name="Archibald J.M."/>
        </authorList>
    </citation>
    <scope>NUCLEOTIDE SEQUENCE</scope>
    <source>
        <strain evidence="5">CCMP2712</strain>
    </source>
</reference>
<sequence>MTADQVDHFREAFNLFDTDGGGSIDIEELGSCLRSLGQNLSEKELADMIAEFDKDNTGAIGFEGFLEML</sequence>
<feature type="domain" description="EF-hand" evidence="3">
    <location>
        <begin position="40"/>
        <end position="69"/>
    </location>
</feature>
<dbReference type="Gene3D" id="1.10.238.10">
    <property type="entry name" value="EF-hand"/>
    <property type="match status" value="1"/>
</dbReference>
<proteinExistence type="predicted"/>
<reference evidence="5" key="1">
    <citation type="journal article" date="2012" name="Nature">
        <title>Algal genomes reveal evolutionary mosaicism and the fate of nucleomorphs.</title>
        <authorList>
            <consortium name="DOE Joint Genome Institute"/>
            <person name="Curtis B.A."/>
            <person name="Tanifuji G."/>
            <person name="Burki F."/>
            <person name="Gruber A."/>
            <person name="Irimia M."/>
            <person name="Maruyama S."/>
            <person name="Arias M.C."/>
            <person name="Ball S.G."/>
            <person name="Gile G.H."/>
            <person name="Hirakawa Y."/>
            <person name="Hopkins J.F."/>
            <person name="Kuo A."/>
            <person name="Rensing S.A."/>
            <person name="Schmutz J."/>
            <person name="Symeonidi A."/>
            <person name="Elias M."/>
            <person name="Eveleigh R.J."/>
            <person name="Herman E.K."/>
            <person name="Klute M.J."/>
            <person name="Nakayama T."/>
            <person name="Obornik M."/>
            <person name="Reyes-Prieto A."/>
            <person name="Armbrust E.V."/>
            <person name="Aves S.J."/>
            <person name="Beiko R.G."/>
            <person name="Coutinho P."/>
            <person name="Dacks J.B."/>
            <person name="Durnford D.G."/>
            <person name="Fast N.M."/>
            <person name="Green B.R."/>
            <person name="Grisdale C.J."/>
            <person name="Hempel F."/>
            <person name="Henrissat B."/>
            <person name="Hoppner M.P."/>
            <person name="Ishida K."/>
            <person name="Kim E."/>
            <person name="Koreny L."/>
            <person name="Kroth P.G."/>
            <person name="Liu Y."/>
            <person name="Malik S.B."/>
            <person name="Maier U.G."/>
            <person name="McRose D."/>
            <person name="Mock T."/>
            <person name="Neilson J.A."/>
            <person name="Onodera N.T."/>
            <person name="Poole A.M."/>
            <person name="Pritham E.J."/>
            <person name="Richards T.A."/>
            <person name="Rocap G."/>
            <person name="Roy S.W."/>
            <person name="Sarai C."/>
            <person name="Schaack S."/>
            <person name="Shirato S."/>
            <person name="Slamovits C.H."/>
            <person name="Spencer D.F."/>
            <person name="Suzuki S."/>
            <person name="Worden A.Z."/>
            <person name="Zauner S."/>
            <person name="Barry K."/>
            <person name="Bell C."/>
            <person name="Bharti A.K."/>
            <person name="Crow J.A."/>
            <person name="Grimwood J."/>
            <person name="Kramer R."/>
            <person name="Lindquist E."/>
            <person name="Lucas S."/>
            <person name="Salamov A."/>
            <person name="McFadden G.I."/>
            <person name="Lane C.E."/>
            <person name="Keeling P.J."/>
            <person name="Gray M.W."/>
            <person name="Grigoriev I.V."/>
            <person name="Archibald J.M."/>
        </authorList>
    </citation>
    <scope>NUCLEOTIDE SEQUENCE</scope>
    <source>
        <strain evidence="5">CCMP2712</strain>
    </source>
</reference>
<dbReference type="OrthoDB" id="26525at2759"/>
<dbReference type="PaxDb" id="55529-EKX47743"/>
<dbReference type="Proteomes" id="UP000011087">
    <property type="component" value="Unassembled WGS sequence"/>
</dbReference>
<dbReference type="eggNOG" id="KOG0027">
    <property type="taxonomic scope" value="Eukaryota"/>
</dbReference>
<accession>A0A0C3TV05</accession>
<dbReference type="InterPro" id="IPR011992">
    <property type="entry name" value="EF-hand-dom_pair"/>
</dbReference>
<dbReference type="STRING" id="905079.L1JGU3"/>
<dbReference type="OMA" id="KERRIVM"/>